<dbReference type="Proteomes" id="UP001381693">
    <property type="component" value="Unassembled WGS sequence"/>
</dbReference>
<keyword evidence="2" id="KW-1185">Reference proteome</keyword>
<evidence type="ECO:0000313" key="1">
    <source>
        <dbReference type="EMBL" id="KAK7060626.1"/>
    </source>
</evidence>
<accession>A0AAN8WIP7</accession>
<evidence type="ECO:0000313" key="2">
    <source>
        <dbReference type="Proteomes" id="UP001381693"/>
    </source>
</evidence>
<comment type="caution">
    <text evidence="1">The sequence shown here is derived from an EMBL/GenBank/DDBJ whole genome shotgun (WGS) entry which is preliminary data.</text>
</comment>
<reference evidence="1 2" key="1">
    <citation type="submission" date="2023-11" db="EMBL/GenBank/DDBJ databases">
        <title>Halocaridina rubra genome assembly.</title>
        <authorList>
            <person name="Smith C."/>
        </authorList>
    </citation>
    <scope>NUCLEOTIDE SEQUENCE [LARGE SCALE GENOMIC DNA]</scope>
    <source>
        <strain evidence="1">EP-1</strain>
        <tissue evidence="1">Whole</tissue>
    </source>
</reference>
<dbReference type="EMBL" id="JAXCGZ010021072">
    <property type="protein sequence ID" value="KAK7060626.1"/>
    <property type="molecule type" value="Genomic_DNA"/>
</dbReference>
<proteinExistence type="predicted"/>
<protein>
    <submittedName>
        <fullName evidence="1">Uncharacterized protein</fullName>
    </submittedName>
</protein>
<dbReference type="AlphaFoldDB" id="A0AAN8WIP7"/>
<organism evidence="1 2">
    <name type="scientific">Halocaridina rubra</name>
    <name type="common">Hawaiian red shrimp</name>
    <dbReference type="NCBI Taxonomy" id="373956"/>
    <lineage>
        <taxon>Eukaryota</taxon>
        <taxon>Metazoa</taxon>
        <taxon>Ecdysozoa</taxon>
        <taxon>Arthropoda</taxon>
        <taxon>Crustacea</taxon>
        <taxon>Multicrustacea</taxon>
        <taxon>Malacostraca</taxon>
        <taxon>Eumalacostraca</taxon>
        <taxon>Eucarida</taxon>
        <taxon>Decapoda</taxon>
        <taxon>Pleocyemata</taxon>
        <taxon>Caridea</taxon>
        <taxon>Atyoidea</taxon>
        <taxon>Atyidae</taxon>
        <taxon>Halocaridina</taxon>
    </lineage>
</organism>
<name>A0AAN8WIP7_HALRR</name>
<sequence>MVRSYLLRTSFNWKSRRLKRRKKCNPRDHSVLINHSDLNHNNPEECATCEMDS</sequence>
<gene>
    <name evidence="1" type="ORF">SK128_026278</name>
</gene>